<evidence type="ECO:0000313" key="1">
    <source>
        <dbReference type="EMBL" id="NYH80570.1"/>
    </source>
</evidence>
<accession>A0A852Z321</accession>
<organism evidence="1 2">
    <name type="scientific">Actinopolyspora biskrensis</name>
    <dbReference type="NCBI Taxonomy" id="1470178"/>
    <lineage>
        <taxon>Bacteria</taxon>
        <taxon>Bacillati</taxon>
        <taxon>Actinomycetota</taxon>
        <taxon>Actinomycetes</taxon>
        <taxon>Actinopolysporales</taxon>
        <taxon>Actinopolysporaceae</taxon>
        <taxon>Actinopolyspora</taxon>
    </lineage>
</organism>
<dbReference type="RefSeq" id="WP_179536916.1">
    <property type="nucleotide sequence ID" value="NZ_JACBYW010000008.1"/>
</dbReference>
<reference evidence="1 2" key="1">
    <citation type="submission" date="2020-07" db="EMBL/GenBank/DDBJ databases">
        <title>Genomic Encyclopedia of Type Strains, Phase III (KMG-III): the genomes of soil and plant-associated and newly described type strains.</title>
        <authorList>
            <person name="Whitman W."/>
        </authorList>
    </citation>
    <scope>NUCLEOTIDE SEQUENCE [LARGE SCALE GENOMIC DNA]</scope>
    <source>
        <strain evidence="1 2">CECT 8576</strain>
    </source>
</reference>
<sequence>MRIAGAADERDNGWEQHQPRFRVCFFAGGDAPSASWSTDTYDAAGADVLEVVQWAQDHAGSERLYAIALVDEDHTLPADQCRGSTWLVGMDANEFQVDEDERRCFAAMLARRGKRVLGLR</sequence>
<dbReference type="AlphaFoldDB" id="A0A852Z321"/>
<dbReference type="Proteomes" id="UP000548304">
    <property type="component" value="Unassembled WGS sequence"/>
</dbReference>
<gene>
    <name evidence="1" type="ORF">FHR84_003936</name>
</gene>
<dbReference type="EMBL" id="JACBYW010000008">
    <property type="protein sequence ID" value="NYH80570.1"/>
    <property type="molecule type" value="Genomic_DNA"/>
</dbReference>
<evidence type="ECO:0000313" key="2">
    <source>
        <dbReference type="Proteomes" id="UP000548304"/>
    </source>
</evidence>
<comment type="caution">
    <text evidence="1">The sequence shown here is derived from an EMBL/GenBank/DDBJ whole genome shotgun (WGS) entry which is preliminary data.</text>
</comment>
<name>A0A852Z321_9ACTN</name>
<keyword evidence="2" id="KW-1185">Reference proteome</keyword>
<proteinExistence type="predicted"/>
<protein>
    <submittedName>
        <fullName evidence="1">Uncharacterized protein</fullName>
    </submittedName>
</protein>